<reference evidence="2 3" key="1">
    <citation type="journal article" date="2015" name="Genome Announc.">
        <title>Complete Genome Sequence of Corynebacterium camporealensis DSM 44610, Isolated from the Milk of a Manchega Sheep with Subclinical Mastitis.</title>
        <authorList>
            <person name="Ruckert C."/>
            <person name="Albersmeier A."/>
            <person name="Winkler A."/>
            <person name="Tauch A."/>
        </authorList>
    </citation>
    <scope>NUCLEOTIDE SEQUENCE [LARGE SCALE GENOMIC DNA]</scope>
    <source>
        <strain evidence="2 3">DSM 44610</strain>
    </source>
</reference>
<dbReference type="PATRIC" id="fig|161896.4.peg.1565"/>
<dbReference type="PANTHER" id="PTHR43463:SF1">
    <property type="entry name" value="NICOTINATE-NUCLEOTIDE--DIMETHYLBENZIMIDAZOLE PHOSPHORIBOSYLTRANSFERASE"/>
    <property type="match status" value="1"/>
</dbReference>
<organism evidence="2 3">
    <name type="scientific">Corynebacterium camporealensis</name>
    <dbReference type="NCBI Taxonomy" id="161896"/>
    <lineage>
        <taxon>Bacteria</taxon>
        <taxon>Bacillati</taxon>
        <taxon>Actinomycetota</taxon>
        <taxon>Actinomycetes</taxon>
        <taxon>Mycobacteriales</taxon>
        <taxon>Corynebacteriaceae</taxon>
        <taxon>Corynebacterium</taxon>
    </lineage>
</organism>
<evidence type="ECO:0000313" key="2">
    <source>
        <dbReference type="EMBL" id="AKE39552.1"/>
    </source>
</evidence>
<dbReference type="Pfam" id="PF02277">
    <property type="entry name" value="DBI_PRT"/>
    <property type="match status" value="1"/>
</dbReference>
<evidence type="ECO:0000256" key="1">
    <source>
        <dbReference type="SAM" id="MobiDB-lite"/>
    </source>
</evidence>
<keyword evidence="2" id="KW-0328">Glycosyltransferase</keyword>
<proteinExistence type="predicted"/>
<dbReference type="EMBL" id="CP011311">
    <property type="protein sequence ID" value="AKE39552.1"/>
    <property type="molecule type" value="Genomic_DNA"/>
</dbReference>
<gene>
    <name evidence="2" type="primary">cobT</name>
    <name evidence="2" type="ORF">UL81_07990</name>
</gene>
<dbReference type="InterPro" id="IPR003200">
    <property type="entry name" value="Nict_dMeBzImd_PRibTrfase"/>
</dbReference>
<dbReference type="Gene3D" id="3.40.50.10210">
    <property type="match status" value="1"/>
</dbReference>
<feature type="compositionally biased region" description="Basic and acidic residues" evidence="1">
    <location>
        <begin position="328"/>
        <end position="341"/>
    </location>
</feature>
<sequence length="341" mass="35227">MAEFSAVPRPDNQARKAVTAALAATPRGASFGRLTEPAVWLAGCQSAVPASTPQNVQVMVFEGEHGIAQRTFEEVGLSAYAPEADAEQAEEIARGFGPVQSLAQRYGARVDTLHCEASAPIDETDAMSSEVFTASLEAGQAAADKAADAGVDLAIPAEHGVGGTTIAAVMMGLLSSTEPVAIVGPGSGTTDAMWKTKVGVIRDAMFRARNLDMLELAQAASSPSFVAMLGFIAQCAVRRTPVLIDGPFAATAAALAERIAPGTREWLYATSVSAEPAHVLALQDLELIPLLSLEMRNGLGLGALSALPLIASGVELAADQVAVTDSADEPHEPAPRDDAQD</sequence>
<dbReference type="PANTHER" id="PTHR43463">
    <property type="entry name" value="NICOTINATE-NUCLEOTIDE--DIMETHYLBENZIMIDAZOLE PHOSPHORIBOSYLTRANSFERASE"/>
    <property type="match status" value="1"/>
</dbReference>
<dbReference type="Proteomes" id="UP000033566">
    <property type="component" value="Chromosome"/>
</dbReference>
<dbReference type="OrthoDB" id="9781491at2"/>
<dbReference type="STRING" id="161896.UL81_07990"/>
<dbReference type="KEGG" id="ccj:UL81_07990"/>
<dbReference type="InterPro" id="IPR036087">
    <property type="entry name" value="Nict_dMeBzImd_PRibTrfase_sf"/>
</dbReference>
<dbReference type="HOGENOM" id="CLU_002982_0_2_11"/>
<dbReference type="AlphaFoldDB" id="A0A0F6QWR1"/>
<dbReference type="RefSeq" id="WP_046453463.1">
    <property type="nucleotide sequence ID" value="NZ_CP011311.1"/>
</dbReference>
<feature type="region of interest" description="Disordered" evidence="1">
    <location>
        <begin position="322"/>
        <end position="341"/>
    </location>
</feature>
<protein>
    <submittedName>
        <fullName evidence="2">NaMN:DMB phosphoribosyltransferase</fullName>
        <ecNumber evidence="2">2.4.2.21</ecNumber>
    </submittedName>
</protein>
<keyword evidence="3" id="KW-1185">Reference proteome</keyword>
<dbReference type="GO" id="GO:0008939">
    <property type="term" value="F:nicotinate-nucleotide-dimethylbenzimidazole phosphoribosyltransferase activity"/>
    <property type="evidence" value="ECO:0007669"/>
    <property type="project" value="UniProtKB-EC"/>
</dbReference>
<keyword evidence="2" id="KW-0808">Transferase</keyword>
<evidence type="ECO:0000313" key="3">
    <source>
        <dbReference type="Proteomes" id="UP000033566"/>
    </source>
</evidence>
<name>A0A0F6QWR1_9CORY</name>
<dbReference type="EC" id="2.4.2.21" evidence="2"/>
<dbReference type="SUPFAM" id="SSF52733">
    <property type="entry name" value="Nicotinate mononucleotide:5,6-dimethylbenzimidazole phosphoribosyltransferase (CobT)"/>
    <property type="match status" value="1"/>
</dbReference>
<accession>A0A0F6QWR1</accession>